<reference evidence="3" key="1">
    <citation type="submission" date="2025-08" db="UniProtKB">
        <authorList>
            <consortium name="RefSeq"/>
        </authorList>
    </citation>
    <scope>IDENTIFICATION</scope>
</reference>
<evidence type="ECO:0000256" key="1">
    <source>
        <dbReference type="SAM" id="Phobius"/>
    </source>
</evidence>
<evidence type="ECO:0000313" key="3">
    <source>
        <dbReference type="RefSeq" id="XP_010910491.3"/>
    </source>
</evidence>
<accession>A0A6I9QJI6</accession>
<dbReference type="InterPro" id="IPR039357">
    <property type="entry name" value="SRD5A/TECR"/>
</dbReference>
<dbReference type="PANTHER" id="PTHR10556">
    <property type="entry name" value="3-OXO-5-ALPHA-STEROID 4-DEHYDROGENASE"/>
    <property type="match status" value="1"/>
</dbReference>
<dbReference type="Proteomes" id="UP000504607">
    <property type="component" value="Unplaced"/>
</dbReference>
<dbReference type="GO" id="GO:0016491">
    <property type="term" value="F:oxidoreductase activity"/>
    <property type="evidence" value="ECO:0007669"/>
    <property type="project" value="TreeGrafter"/>
</dbReference>
<feature type="transmembrane region" description="Helical" evidence="1">
    <location>
        <begin position="118"/>
        <end position="135"/>
    </location>
</feature>
<sequence length="158" mass="17492">MMPTMLLNFVYPPPPSLFLAATSVISFTALSFSGISEVSDKHLQYSKFWNANPPPRANPIRLSGRTGMLLLYAPALAAAVASFAVPGVVTTTRSQLLSLALSLHFFKRVFEVYKSNHFIFDSIVFFFAVCYGFFLDSGAGDFIFNFGSFDSDGSRWFL</sequence>
<feature type="transmembrane region" description="Helical" evidence="1">
    <location>
        <begin position="69"/>
        <end position="89"/>
    </location>
</feature>
<protein>
    <submittedName>
        <fullName evidence="3">Uncharacterized protein LOC105036422</fullName>
    </submittedName>
</protein>
<organism evidence="2 3">
    <name type="scientific">Elaeis guineensis var. tenera</name>
    <name type="common">Oil palm</name>
    <dbReference type="NCBI Taxonomy" id="51953"/>
    <lineage>
        <taxon>Eukaryota</taxon>
        <taxon>Viridiplantae</taxon>
        <taxon>Streptophyta</taxon>
        <taxon>Embryophyta</taxon>
        <taxon>Tracheophyta</taxon>
        <taxon>Spermatophyta</taxon>
        <taxon>Magnoliopsida</taxon>
        <taxon>Liliopsida</taxon>
        <taxon>Arecaceae</taxon>
        <taxon>Arecoideae</taxon>
        <taxon>Cocoseae</taxon>
        <taxon>Elaeidinae</taxon>
        <taxon>Elaeis</taxon>
    </lineage>
</organism>
<gene>
    <name evidence="3" type="primary">LOC105036422</name>
</gene>
<keyword evidence="2" id="KW-1185">Reference proteome</keyword>
<keyword evidence="1" id="KW-0812">Transmembrane</keyword>
<keyword evidence="1" id="KW-0472">Membrane</keyword>
<dbReference type="InParanoid" id="A0A6I9QJI6"/>
<dbReference type="RefSeq" id="XP_010910491.3">
    <property type="nucleotide sequence ID" value="XM_010912189.3"/>
</dbReference>
<dbReference type="AlphaFoldDB" id="A0A6I9QJI6"/>
<proteinExistence type="predicted"/>
<evidence type="ECO:0000313" key="2">
    <source>
        <dbReference type="Proteomes" id="UP000504607"/>
    </source>
</evidence>
<name>A0A6I9QJI6_ELAGV</name>
<dbReference type="PANTHER" id="PTHR10556:SF35">
    <property type="entry name" value="3-OXO-5-ALPHA-STEROID 4-DEHYDROGENASE FAMILY PROTEIN"/>
    <property type="match status" value="1"/>
</dbReference>
<keyword evidence="1" id="KW-1133">Transmembrane helix</keyword>
<dbReference type="OrthoDB" id="5788137at2759"/>